<dbReference type="AlphaFoldDB" id="A0A4R8A920"/>
<gene>
    <name evidence="1" type="ORF">EDD63_101129</name>
</gene>
<keyword evidence="2" id="KW-1185">Reference proteome</keyword>
<name>A0A4R8A920_9FIRM</name>
<dbReference type="Pfam" id="PF02585">
    <property type="entry name" value="PIG-L"/>
    <property type="match status" value="1"/>
</dbReference>
<dbReference type="InterPro" id="IPR003737">
    <property type="entry name" value="GlcNAc_PI_deacetylase-related"/>
</dbReference>
<evidence type="ECO:0000313" key="2">
    <source>
        <dbReference type="Proteomes" id="UP000294743"/>
    </source>
</evidence>
<dbReference type="RefSeq" id="WP_134167420.1">
    <property type="nucleotide sequence ID" value="NZ_SODD01000001.1"/>
</dbReference>
<comment type="caution">
    <text evidence="1">The sequence shown here is derived from an EMBL/GenBank/DDBJ whole genome shotgun (WGS) entry which is preliminary data.</text>
</comment>
<dbReference type="GO" id="GO:0000225">
    <property type="term" value="F:N-acetylglucosaminylphosphatidylinositol deacetylase activity"/>
    <property type="evidence" value="ECO:0007669"/>
    <property type="project" value="TreeGrafter"/>
</dbReference>
<protein>
    <submittedName>
        <fullName evidence="1">GlcNAc-PI de-N-acetylase</fullName>
    </submittedName>
</protein>
<dbReference type="Gene3D" id="3.40.50.10320">
    <property type="entry name" value="LmbE-like"/>
    <property type="match status" value="1"/>
</dbReference>
<reference evidence="1 2" key="1">
    <citation type="submission" date="2019-03" db="EMBL/GenBank/DDBJ databases">
        <title>Genomic Encyclopedia of Type Strains, Phase IV (KMG-IV): sequencing the most valuable type-strain genomes for metagenomic binning, comparative biology and taxonomic classification.</title>
        <authorList>
            <person name="Goeker M."/>
        </authorList>
    </citation>
    <scope>NUCLEOTIDE SEQUENCE [LARGE SCALE GENOMIC DNA]</scope>
    <source>
        <strain evidence="1 2">DSM 28867</strain>
    </source>
</reference>
<dbReference type="PANTHER" id="PTHR12993">
    <property type="entry name" value="N-ACETYLGLUCOSAMINYL-PHOSPHATIDYLINOSITOL DE-N-ACETYLASE-RELATED"/>
    <property type="match status" value="1"/>
</dbReference>
<organism evidence="1 2">
    <name type="scientific">Breznakia blatticola</name>
    <dbReference type="NCBI Taxonomy" id="1754012"/>
    <lineage>
        <taxon>Bacteria</taxon>
        <taxon>Bacillati</taxon>
        <taxon>Bacillota</taxon>
        <taxon>Erysipelotrichia</taxon>
        <taxon>Erysipelotrichales</taxon>
        <taxon>Erysipelotrichaceae</taxon>
        <taxon>Breznakia</taxon>
    </lineage>
</organism>
<dbReference type="InterPro" id="IPR024078">
    <property type="entry name" value="LmbE-like_dom_sf"/>
</dbReference>
<dbReference type="OrthoDB" id="9790023at2"/>
<accession>A0A4R8A920</accession>
<sequence length="209" mass="24798">MSYAKILLCLSILLFKTPTIQQTEHTSLMIVAHPDDESLFAGEEISSHPYFIICITNGDNPTRRAEFMQMLKKTNNNGIILSYPDKVNNRRSDWYYEKESIRKTLSFYTKIYDWEKIVTHNPQGEYGHQHHIMTSNIVKNITQQQNIKEKLYCFSYFKKEQNPPYAKQLTKAQHQAKVELLELYSSQEKTVHKFDHYIDYEKLVPYFND</sequence>
<dbReference type="EMBL" id="SODD01000001">
    <property type="protein sequence ID" value="TDW26414.1"/>
    <property type="molecule type" value="Genomic_DNA"/>
</dbReference>
<proteinExistence type="predicted"/>
<evidence type="ECO:0000313" key="1">
    <source>
        <dbReference type="EMBL" id="TDW26414.1"/>
    </source>
</evidence>
<dbReference type="PANTHER" id="PTHR12993:SF11">
    <property type="entry name" value="N-ACETYLGLUCOSAMINYL-PHOSPHATIDYLINOSITOL DE-N-ACETYLASE"/>
    <property type="match status" value="1"/>
</dbReference>
<dbReference type="Proteomes" id="UP000294743">
    <property type="component" value="Unassembled WGS sequence"/>
</dbReference>
<dbReference type="SUPFAM" id="SSF102588">
    <property type="entry name" value="LmbE-like"/>
    <property type="match status" value="1"/>
</dbReference>